<comment type="similarity">
    <text evidence="1 9 10">Belongs to the ferrochelatase family.</text>
</comment>
<evidence type="ECO:0000313" key="12">
    <source>
        <dbReference type="Proteomes" id="UP000192393"/>
    </source>
</evidence>
<dbReference type="NCBIfam" id="TIGR00109">
    <property type="entry name" value="hemH"/>
    <property type="match status" value="1"/>
</dbReference>
<evidence type="ECO:0000256" key="9">
    <source>
        <dbReference type="HAMAP-Rule" id="MF_00323"/>
    </source>
</evidence>
<dbReference type="UniPathway" id="UPA00252">
    <property type="reaction ID" value="UER00325"/>
</dbReference>
<evidence type="ECO:0000313" key="11">
    <source>
        <dbReference type="EMBL" id="SMC32671.1"/>
    </source>
</evidence>
<keyword evidence="2 9" id="KW-0963">Cytoplasm</keyword>
<dbReference type="GO" id="GO:0046872">
    <property type="term" value="F:metal ion binding"/>
    <property type="evidence" value="ECO:0007669"/>
    <property type="project" value="UniProtKB-KW"/>
</dbReference>
<dbReference type="EMBL" id="FWXS01000001">
    <property type="protein sequence ID" value="SMC32671.1"/>
    <property type="molecule type" value="Genomic_DNA"/>
</dbReference>
<keyword evidence="7 9" id="KW-0627">Porphyrin biosynthesis</keyword>
<dbReference type="InterPro" id="IPR033659">
    <property type="entry name" value="Ferrochelatase_N"/>
</dbReference>
<evidence type="ECO:0000256" key="3">
    <source>
        <dbReference type="ARBA" id="ARBA00022723"/>
    </source>
</evidence>
<comment type="subcellular location">
    <subcellularLocation>
        <location evidence="9">Cytoplasm</location>
    </subcellularLocation>
</comment>
<dbReference type="OrthoDB" id="9809741at2"/>
<dbReference type="STRING" id="1434700.SAMN06296427_101106"/>
<evidence type="ECO:0000256" key="1">
    <source>
        <dbReference type="ARBA" id="ARBA00007718"/>
    </source>
</evidence>
<keyword evidence="3 9" id="KW-0479">Metal-binding</keyword>
<sequence length="330" mass="37945">MKKGVLLINLGSPDSTDVKDVKKYLREFLMDPLVIDSPYLIRKLVVELAILPTRPAASAEAYKKIWWEEGSPLITLSKRVQKKIAAKSELPIALGMRYQNPSIQSAMQELHDKGVREVLVIPLYPQYTMSSTETVVLKTNELQKKFFKDMNLTFLNSFYNRPDYIKVLADRIKEQLPEHYDKLLFSFHGIPERHDNKAIAKGKKYPDLNIKTYRDQCYETTELVRQELGLPEDKIFVSFQSRLGKDPWIKPYTDFILRDFPAEGVKNLAIVAPAFVSDCLETLEEIAMGGMEIFEENGGEHYTYLACLNDTGPWIDVLLKWINGWKSSKS</sequence>
<reference evidence="12" key="1">
    <citation type="submission" date="2017-04" db="EMBL/GenBank/DDBJ databases">
        <authorList>
            <person name="Varghese N."/>
            <person name="Submissions S."/>
        </authorList>
    </citation>
    <scope>NUCLEOTIDE SEQUENCE [LARGE SCALE GENOMIC DNA]</scope>
    <source>
        <strain evidence="12">CGMCC 1.12708</strain>
    </source>
</reference>
<dbReference type="FunFam" id="3.40.50.1400:FF:000002">
    <property type="entry name" value="Ferrochelatase"/>
    <property type="match status" value="1"/>
</dbReference>
<keyword evidence="5 9" id="KW-0350">Heme biosynthesis</keyword>
<comment type="catalytic activity">
    <reaction evidence="9">
        <text>heme b + 2 H(+) = protoporphyrin IX + Fe(2+)</text>
        <dbReference type="Rhea" id="RHEA:22584"/>
        <dbReference type="ChEBI" id="CHEBI:15378"/>
        <dbReference type="ChEBI" id="CHEBI:29033"/>
        <dbReference type="ChEBI" id="CHEBI:57306"/>
        <dbReference type="ChEBI" id="CHEBI:60344"/>
        <dbReference type="EC" id="4.98.1.1"/>
    </reaction>
</comment>
<dbReference type="GO" id="GO:0005737">
    <property type="term" value="C:cytoplasm"/>
    <property type="evidence" value="ECO:0007669"/>
    <property type="project" value="UniProtKB-SubCell"/>
</dbReference>
<dbReference type="Proteomes" id="UP000192393">
    <property type="component" value="Unassembled WGS sequence"/>
</dbReference>
<keyword evidence="6 9" id="KW-0456">Lyase</keyword>
<dbReference type="HAMAP" id="MF_00323">
    <property type="entry name" value="Ferrochelatase"/>
    <property type="match status" value="1"/>
</dbReference>
<dbReference type="PANTHER" id="PTHR11108:SF1">
    <property type="entry name" value="FERROCHELATASE, MITOCHONDRIAL"/>
    <property type="match status" value="1"/>
</dbReference>
<evidence type="ECO:0000256" key="10">
    <source>
        <dbReference type="RuleBase" id="RU004185"/>
    </source>
</evidence>
<name>A0A1W1Y9Z7_9FLAO</name>
<proteinExistence type="inferred from homology"/>
<accession>A0A1W1Y9Z7</accession>
<evidence type="ECO:0000256" key="7">
    <source>
        <dbReference type="ARBA" id="ARBA00023244"/>
    </source>
</evidence>
<feature type="binding site" evidence="9">
    <location>
        <position position="188"/>
    </location>
    <ligand>
        <name>Fe(2+)</name>
        <dbReference type="ChEBI" id="CHEBI:29033"/>
    </ligand>
</feature>
<dbReference type="PANTHER" id="PTHR11108">
    <property type="entry name" value="FERROCHELATASE"/>
    <property type="match status" value="1"/>
</dbReference>
<organism evidence="11 12">
    <name type="scientific">Moheibacter sediminis</name>
    <dbReference type="NCBI Taxonomy" id="1434700"/>
    <lineage>
        <taxon>Bacteria</taxon>
        <taxon>Pseudomonadati</taxon>
        <taxon>Bacteroidota</taxon>
        <taxon>Flavobacteriia</taxon>
        <taxon>Flavobacteriales</taxon>
        <taxon>Weeksellaceae</taxon>
        <taxon>Moheibacter</taxon>
    </lineage>
</organism>
<evidence type="ECO:0000256" key="8">
    <source>
        <dbReference type="ARBA" id="ARBA00024536"/>
    </source>
</evidence>
<dbReference type="EC" id="4.98.1.1" evidence="9"/>
<keyword evidence="12" id="KW-1185">Reference proteome</keyword>
<dbReference type="GO" id="GO:0006783">
    <property type="term" value="P:heme biosynthetic process"/>
    <property type="evidence" value="ECO:0007669"/>
    <property type="project" value="UniProtKB-UniRule"/>
</dbReference>
<comment type="pathway">
    <text evidence="9">Porphyrin-containing compound metabolism; protoheme biosynthesis; protoheme from protoporphyrin-IX: step 1/1.</text>
</comment>
<protein>
    <recommendedName>
        <fullName evidence="9">Ferrochelatase</fullName>
        <ecNumber evidence="9">4.98.1.1</ecNumber>
    </recommendedName>
    <alternativeName>
        <fullName evidence="9">Heme synthase</fullName>
    </alternativeName>
    <alternativeName>
        <fullName evidence="9">Protoheme ferro-lyase</fullName>
    </alternativeName>
</protein>
<dbReference type="CDD" id="cd00419">
    <property type="entry name" value="Ferrochelatase_C"/>
    <property type="match status" value="1"/>
</dbReference>
<keyword evidence="4 9" id="KW-0408">Iron</keyword>
<dbReference type="GO" id="GO:0004325">
    <property type="term" value="F:ferrochelatase activity"/>
    <property type="evidence" value="ECO:0007669"/>
    <property type="project" value="UniProtKB-UniRule"/>
</dbReference>
<dbReference type="InterPro" id="IPR033644">
    <property type="entry name" value="Ferrochelatase_C"/>
</dbReference>
<gene>
    <name evidence="9" type="primary">hemH</name>
    <name evidence="11" type="ORF">SAMN06296427_101106</name>
</gene>
<evidence type="ECO:0000256" key="4">
    <source>
        <dbReference type="ARBA" id="ARBA00023004"/>
    </source>
</evidence>
<evidence type="ECO:0000256" key="5">
    <source>
        <dbReference type="ARBA" id="ARBA00023133"/>
    </source>
</evidence>
<dbReference type="Pfam" id="PF00762">
    <property type="entry name" value="Ferrochelatase"/>
    <property type="match status" value="1"/>
</dbReference>
<comment type="catalytic activity">
    <reaction evidence="8">
        <text>Fe-coproporphyrin III + 2 H(+) = coproporphyrin III + Fe(2+)</text>
        <dbReference type="Rhea" id="RHEA:49572"/>
        <dbReference type="ChEBI" id="CHEBI:15378"/>
        <dbReference type="ChEBI" id="CHEBI:29033"/>
        <dbReference type="ChEBI" id="CHEBI:68438"/>
        <dbReference type="ChEBI" id="CHEBI:131725"/>
        <dbReference type="EC" id="4.99.1.9"/>
    </reaction>
    <physiologicalReaction direction="right-to-left" evidence="8">
        <dbReference type="Rhea" id="RHEA:49574"/>
    </physiologicalReaction>
</comment>
<dbReference type="CDD" id="cd03411">
    <property type="entry name" value="Ferrochelatase_N"/>
    <property type="match status" value="1"/>
</dbReference>
<dbReference type="SUPFAM" id="SSF53800">
    <property type="entry name" value="Chelatase"/>
    <property type="match status" value="1"/>
</dbReference>
<feature type="binding site" evidence="9">
    <location>
        <position position="281"/>
    </location>
    <ligand>
        <name>Fe(2+)</name>
        <dbReference type="ChEBI" id="CHEBI:29033"/>
    </ligand>
</feature>
<dbReference type="Gene3D" id="3.40.50.1400">
    <property type="match status" value="2"/>
</dbReference>
<evidence type="ECO:0000256" key="2">
    <source>
        <dbReference type="ARBA" id="ARBA00022490"/>
    </source>
</evidence>
<dbReference type="RefSeq" id="WP_084015325.1">
    <property type="nucleotide sequence ID" value="NZ_FWXS01000001.1"/>
</dbReference>
<dbReference type="InterPro" id="IPR001015">
    <property type="entry name" value="Ferrochelatase"/>
</dbReference>
<evidence type="ECO:0000256" key="6">
    <source>
        <dbReference type="ARBA" id="ARBA00023239"/>
    </source>
</evidence>
<dbReference type="AlphaFoldDB" id="A0A1W1Y9Z7"/>
<comment type="function">
    <text evidence="9">Catalyzes the ferrous insertion into protoporphyrin IX.</text>
</comment>